<organism evidence="6 7">
    <name type="scientific">Streptacidiphilus alkalitolerans</name>
    <dbReference type="NCBI Taxonomy" id="3342712"/>
    <lineage>
        <taxon>Bacteria</taxon>
        <taxon>Bacillati</taxon>
        <taxon>Actinomycetota</taxon>
        <taxon>Actinomycetes</taxon>
        <taxon>Kitasatosporales</taxon>
        <taxon>Streptomycetaceae</taxon>
        <taxon>Streptacidiphilus</taxon>
    </lineage>
</organism>
<proteinExistence type="predicted"/>
<dbReference type="InterPro" id="IPR013815">
    <property type="entry name" value="ATP_grasp_subdomain_1"/>
</dbReference>
<dbReference type="SMART" id="SM01209">
    <property type="entry name" value="GARS_A"/>
    <property type="match status" value="1"/>
</dbReference>
<dbReference type="InterPro" id="IPR052032">
    <property type="entry name" value="ATP-dep_AA_Ligase"/>
</dbReference>
<dbReference type="PROSITE" id="PS50975">
    <property type="entry name" value="ATP_GRASP"/>
    <property type="match status" value="1"/>
</dbReference>
<evidence type="ECO:0000256" key="3">
    <source>
        <dbReference type="ARBA" id="ARBA00022840"/>
    </source>
</evidence>
<dbReference type="Gene3D" id="3.40.50.20">
    <property type="match status" value="1"/>
</dbReference>
<dbReference type="Gene3D" id="3.30.470.20">
    <property type="entry name" value="ATP-grasp fold, B domain"/>
    <property type="match status" value="1"/>
</dbReference>
<dbReference type="EMBL" id="JBHEZX010000004">
    <property type="protein sequence ID" value="MFC1409697.1"/>
    <property type="molecule type" value="Genomic_DNA"/>
</dbReference>
<evidence type="ECO:0000256" key="4">
    <source>
        <dbReference type="PROSITE-ProRule" id="PRU00409"/>
    </source>
</evidence>
<sequence>MPPHILIVGGGRRLHDEIRAAAAGVRTTTICRMSVLPKINNPQRNARLIAMSNDATLDEWLAMAEFLHTQDPFTAVAAWSEVDQEKGAAIGERLGIDAPDRETVRLVNDKAAMRHRLALLGLDDTRVRSVSTVEEARAAVAFTGLPCVLKPDSASGSRGVSVLRDLGELEAAWEWARAAEPESTLLVEEFLSGTEYSVEAMSEGGAHRVVTITGKFSDSEHRVEEGHVVPALLPAAQAAGIADFVERALSALGVVDGVTHTEIIETKRGPRMVETHLRPAGGWIPLLVRDALGVDLLSLLAARTVDQSVLQRLPGERSGDPEPEPKDQLCAAIWFIQPETGSEGELLSLFGVEHALDTPGVVEVQVLGRPGDRIGTLRSSGTRLAMVRAIGPDQDSAVAAAREGASRIRAVVVPPAEAGPLDGELLTGGKLR</sequence>
<dbReference type="InterPro" id="IPR011761">
    <property type="entry name" value="ATP-grasp"/>
</dbReference>
<evidence type="ECO:0000259" key="5">
    <source>
        <dbReference type="PROSITE" id="PS50975"/>
    </source>
</evidence>
<dbReference type="RefSeq" id="WP_380505951.1">
    <property type="nucleotide sequence ID" value="NZ_JBHEZX010000004.1"/>
</dbReference>
<evidence type="ECO:0000256" key="2">
    <source>
        <dbReference type="ARBA" id="ARBA00022741"/>
    </source>
</evidence>
<comment type="caution">
    <text evidence="6">The sequence shown here is derived from an EMBL/GenBank/DDBJ whole genome shotgun (WGS) entry which is preliminary data.</text>
</comment>
<name>A0ABV6V7K0_9ACTN</name>
<evidence type="ECO:0000256" key="1">
    <source>
        <dbReference type="ARBA" id="ARBA00022598"/>
    </source>
</evidence>
<dbReference type="Proteomes" id="UP001592582">
    <property type="component" value="Unassembled WGS sequence"/>
</dbReference>
<dbReference type="SUPFAM" id="SSF56059">
    <property type="entry name" value="Glutathione synthetase ATP-binding domain-like"/>
    <property type="match status" value="1"/>
</dbReference>
<reference evidence="6 7" key="1">
    <citation type="submission" date="2024-09" db="EMBL/GenBank/DDBJ databases">
        <authorList>
            <person name="Lee S.D."/>
        </authorList>
    </citation>
    <scope>NUCLEOTIDE SEQUENCE [LARGE SCALE GENOMIC DNA]</scope>
    <source>
        <strain evidence="6 7">N1-1</strain>
    </source>
</reference>
<dbReference type="Pfam" id="PF13535">
    <property type="entry name" value="ATP-grasp_4"/>
    <property type="match status" value="1"/>
</dbReference>
<keyword evidence="3 4" id="KW-0067">ATP-binding</keyword>
<evidence type="ECO:0000313" key="7">
    <source>
        <dbReference type="Proteomes" id="UP001592582"/>
    </source>
</evidence>
<keyword evidence="2 4" id="KW-0547">Nucleotide-binding</keyword>
<feature type="domain" description="ATP-grasp" evidence="5">
    <location>
        <begin position="114"/>
        <end position="305"/>
    </location>
</feature>
<gene>
    <name evidence="6" type="ORF">ACEZDG_10430</name>
</gene>
<dbReference type="Gene3D" id="3.30.1490.20">
    <property type="entry name" value="ATP-grasp fold, A domain"/>
    <property type="match status" value="1"/>
</dbReference>
<dbReference type="PANTHER" id="PTHR43585:SF2">
    <property type="entry name" value="ATP-GRASP ENZYME FSQD"/>
    <property type="match status" value="1"/>
</dbReference>
<dbReference type="Pfam" id="PF18603">
    <property type="entry name" value="LAL_C2"/>
    <property type="match status" value="1"/>
</dbReference>
<dbReference type="PANTHER" id="PTHR43585">
    <property type="entry name" value="FUMIPYRROLE BIOSYNTHESIS PROTEIN C"/>
    <property type="match status" value="1"/>
</dbReference>
<keyword evidence="1" id="KW-0436">Ligase</keyword>
<protein>
    <submittedName>
        <fullName evidence="6">ATP-grasp domain-containing protein</fullName>
    </submittedName>
</protein>
<keyword evidence="7" id="KW-1185">Reference proteome</keyword>
<dbReference type="InterPro" id="IPR040570">
    <property type="entry name" value="LAL_C2"/>
</dbReference>
<evidence type="ECO:0000313" key="6">
    <source>
        <dbReference type="EMBL" id="MFC1409697.1"/>
    </source>
</evidence>
<accession>A0ABV6V7K0</accession>